<protein>
    <recommendedName>
        <fullName evidence="13">tRNA (guanine(10)-N(2))-dimethyltransferase</fullName>
        <ecNumber evidence="13">2.1.1.213</ecNumber>
    </recommendedName>
    <alternativeName>
        <fullName evidence="14">tRNA:G10 dimethyltransferase</fullName>
    </alternativeName>
</protein>
<evidence type="ECO:0000256" key="4">
    <source>
        <dbReference type="ARBA" id="ARBA00022555"/>
    </source>
</evidence>
<evidence type="ECO:0000256" key="9">
    <source>
        <dbReference type="ARBA" id="ARBA00022884"/>
    </source>
</evidence>
<dbReference type="EC" id="2.1.1.213" evidence="13"/>
<reference evidence="18" key="1">
    <citation type="submission" date="2012-02" db="EMBL/GenBank/DDBJ databases">
        <title>Complete sequence of chromosome of Methanomethylovorans hollandica DSM 15978.</title>
        <authorList>
            <person name="Lucas S."/>
            <person name="Copeland A."/>
            <person name="Lapidus A."/>
            <person name="Glavina del Rio T."/>
            <person name="Dalin E."/>
            <person name="Tice H."/>
            <person name="Bruce D."/>
            <person name="Goodwin L."/>
            <person name="Pitluck S."/>
            <person name="Peters L."/>
            <person name="Mikhailova N."/>
            <person name="Held B."/>
            <person name="Kyrpides N."/>
            <person name="Mavromatis K."/>
            <person name="Ivanova N."/>
            <person name="Brettin T."/>
            <person name="Detter J.C."/>
            <person name="Han C."/>
            <person name="Larimer F."/>
            <person name="Land M."/>
            <person name="Hauser L."/>
            <person name="Markowitz V."/>
            <person name="Cheng J.-F."/>
            <person name="Hugenholtz P."/>
            <person name="Woyke T."/>
            <person name="Wu D."/>
            <person name="Spring S."/>
            <person name="Schroeder M."/>
            <person name="Brambilla E."/>
            <person name="Klenk H.-P."/>
            <person name="Eisen J.A."/>
        </authorList>
    </citation>
    <scope>NUCLEOTIDE SEQUENCE [LARGE SCALE GENOMIC DNA]</scope>
    <source>
        <strain evidence="18">DSM 15978 / NBRC 107637 / DMS1</strain>
    </source>
</reference>
<evidence type="ECO:0000256" key="14">
    <source>
        <dbReference type="ARBA" id="ARBA00082665"/>
    </source>
</evidence>
<dbReference type="STRING" id="867904.Metho_0141"/>
<dbReference type="SUPFAM" id="SSF143437">
    <property type="entry name" value="THUMP domain-like"/>
    <property type="match status" value="1"/>
</dbReference>
<keyword evidence="4" id="KW-0820">tRNA-binding</keyword>
<comment type="subunit">
    <text evidence="2">Monomer.</text>
</comment>
<keyword evidence="7" id="KW-0949">S-adenosyl-L-methionine</keyword>
<evidence type="ECO:0000313" key="18">
    <source>
        <dbReference type="Proteomes" id="UP000010866"/>
    </source>
</evidence>
<evidence type="ECO:0000259" key="16">
    <source>
        <dbReference type="PROSITE" id="PS51165"/>
    </source>
</evidence>
<keyword evidence="3" id="KW-0963">Cytoplasm</keyword>
<keyword evidence="18" id="KW-1185">Reference proteome</keyword>
<evidence type="ECO:0000313" key="17">
    <source>
        <dbReference type="EMBL" id="AGB48428.1"/>
    </source>
</evidence>
<dbReference type="InterPro" id="IPR029063">
    <property type="entry name" value="SAM-dependent_MTases_sf"/>
</dbReference>
<evidence type="ECO:0000256" key="5">
    <source>
        <dbReference type="ARBA" id="ARBA00022603"/>
    </source>
</evidence>
<dbReference type="HOGENOM" id="CLU_057819_1_0_2"/>
<dbReference type="EMBL" id="CP003362">
    <property type="protein sequence ID" value="AGB48428.1"/>
    <property type="molecule type" value="Genomic_DNA"/>
</dbReference>
<dbReference type="PANTHER" id="PTHR14911:SF21">
    <property type="entry name" value="N2-METHYLGUANOSINE TRNA METHYLTRANSFERASE"/>
    <property type="match status" value="1"/>
</dbReference>
<dbReference type="CDD" id="cd11715">
    <property type="entry name" value="THUMP_AdoMetMT"/>
    <property type="match status" value="1"/>
</dbReference>
<dbReference type="GO" id="GO:0005737">
    <property type="term" value="C:cytoplasm"/>
    <property type="evidence" value="ECO:0007669"/>
    <property type="project" value="UniProtKB-SubCell"/>
</dbReference>
<evidence type="ECO:0000256" key="6">
    <source>
        <dbReference type="ARBA" id="ARBA00022679"/>
    </source>
</evidence>
<dbReference type="PANTHER" id="PTHR14911">
    <property type="entry name" value="THUMP DOMAIN-CONTAINING"/>
    <property type="match status" value="1"/>
</dbReference>
<dbReference type="RefSeq" id="WP_015323597.1">
    <property type="nucleotide sequence ID" value="NC_019977.1"/>
</dbReference>
<evidence type="ECO:0000256" key="2">
    <source>
        <dbReference type="ARBA" id="ARBA00011245"/>
    </source>
</evidence>
<dbReference type="Proteomes" id="UP000010866">
    <property type="component" value="Chromosome"/>
</dbReference>
<dbReference type="Pfam" id="PF02926">
    <property type="entry name" value="THUMP"/>
    <property type="match status" value="1"/>
</dbReference>
<comment type="subcellular location">
    <subcellularLocation>
        <location evidence="1">Cytoplasm</location>
    </subcellularLocation>
</comment>
<evidence type="ECO:0000256" key="7">
    <source>
        <dbReference type="ARBA" id="ARBA00022691"/>
    </source>
</evidence>
<comment type="function">
    <text evidence="11">Catalyzes the adenosylmethionine-dependent methylation of the exocyclic amino group (N(2)) of guanosine at position 10 of various tRNAs. Acts via a two-step process that leads to the formation of either N(2)-monomethyl (m(2)G) or N(2)-dimethylguanosine (m(2)(2)G).</text>
</comment>
<dbReference type="PROSITE" id="PS51165">
    <property type="entry name" value="THUMP"/>
    <property type="match status" value="1"/>
</dbReference>
<comment type="catalytic activity">
    <reaction evidence="10">
        <text>guanosine(10) in tRNA + 2 S-adenosyl-L-methionine = N(2)-dimethylguanosine(10) in tRNA + 2 S-adenosyl-L-homocysteine + 2 H(+)</text>
        <dbReference type="Rhea" id="RHEA:43124"/>
        <dbReference type="Rhea" id="RHEA-COMP:10355"/>
        <dbReference type="Rhea" id="RHEA-COMP:10358"/>
        <dbReference type="ChEBI" id="CHEBI:15378"/>
        <dbReference type="ChEBI" id="CHEBI:57856"/>
        <dbReference type="ChEBI" id="CHEBI:59789"/>
        <dbReference type="ChEBI" id="CHEBI:74269"/>
        <dbReference type="ChEBI" id="CHEBI:74513"/>
        <dbReference type="EC" id="2.1.1.213"/>
    </reaction>
</comment>
<dbReference type="Pfam" id="PF01170">
    <property type="entry name" value="UPF0020"/>
    <property type="match status" value="1"/>
</dbReference>
<sequence>MLYALELSGEHDVLPVMEAYACMKIAGLEFKEYEVLDQCLVVDINGIRDEIESRLLHVAQRLAMSHHIIRVAGMCDTSANTILQMAENIDYSKHIDPGETFVVRARKIKHYCDFEREFIEGHVGGTIFRKRFRANLKTPDVKFRLIIGEKCIFGPVVASVDRSAYEKRLPHKKPFFYPGVLMPRVARALVNISGVKEGEILFDPFCGTAGILVEGAIIGAKVIGIEVRPMITSGAQMNLQAFGGHHDVIIGDACMVPLNDECVDAIVTDPPYGRSAAIKAESLHHLYDGAFREMYRLLKSEKLAVVVSEIDVSVFAIDAGFKIVCEYSQRVHRSLTRRITLLQKR</sequence>
<gene>
    <name evidence="17" type="ordered locus">Metho_0141</name>
</gene>
<evidence type="ECO:0000256" key="13">
    <source>
        <dbReference type="ARBA" id="ARBA00066936"/>
    </source>
</evidence>
<dbReference type="InterPro" id="IPR002052">
    <property type="entry name" value="DNA_methylase_N6_adenine_CS"/>
</dbReference>
<keyword evidence="9 15" id="KW-0694">RNA-binding</keyword>
<evidence type="ECO:0000256" key="8">
    <source>
        <dbReference type="ARBA" id="ARBA00022694"/>
    </source>
</evidence>
<dbReference type="InterPro" id="IPR000241">
    <property type="entry name" value="RlmKL-like_Mtase"/>
</dbReference>
<dbReference type="GO" id="GO:0030488">
    <property type="term" value="P:tRNA methylation"/>
    <property type="evidence" value="ECO:0007669"/>
    <property type="project" value="TreeGrafter"/>
</dbReference>
<keyword evidence="6" id="KW-0808">Transferase</keyword>
<dbReference type="OrthoDB" id="7080at2157"/>
<feature type="domain" description="THUMP" evidence="16">
    <location>
        <begin position="53"/>
        <end position="162"/>
    </location>
</feature>
<dbReference type="GeneID" id="14408002"/>
<dbReference type="GO" id="GO:0000049">
    <property type="term" value="F:tRNA binding"/>
    <property type="evidence" value="ECO:0007669"/>
    <property type="project" value="UniProtKB-KW"/>
</dbReference>
<dbReference type="SUPFAM" id="SSF53335">
    <property type="entry name" value="S-adenosyl-L-methionine-dependent methyltransferases"/>
    <property type="match status" value="1"/>
</dbReference>
<organism evidence="17 18">
    <name type="scientific">Methanomethylovorans hollandica (strain DSM 15978 / NBRC 107637 / DMS1)</name>
    <dbReference type="NCBI Taxonomy" id="867904"/>
    <lineage>
        <taxon>Archaea</taxon>
        <taxon>Methanobacteriati</taxon>
        <taxon>Methanobacteriota</taxon>
        <taxon>Stenosarchaea group</taxon>
        <taxon>Methanomicrobia</taxon>
        <taxon>Methanosarcinales</taxon>
        <taxon>Methanosarcinaceae</taxon>
        <taxon>Methanomethylovorans</taxon>
    </lineage>
</organism>
<evidence type="ECO:0000256" key="12">
    <source>
        <dbReference type="ARBA" id="ARBA00061338"/>
    </source>
</evidence>
<dbReference type="GO" id="GO:0160101">
    <property type="term" value="F:tRNA (guanine(10)-N2)-dimethyltransferase activity"/>
    <property type="evidence" value="ECO:0007669"/>
    <property type="project" value="UniProtKB-EC"/>
</dbReference>
<comment type="similarity">
    <text evidence="12">Belongs to the methyltransferase superfamily. Trm-G10 family.</text>
</comment>
<dbReference type="AlphaFoldDB" id="L0KWH8"/>
<evidence type="ECO:0000256" key="1">
    <source>
        <dbReference type="ARBA" id="ARBA00004496"/>
    </source>
</evidence>
<dbReference type="CDD" id="cd02440">
    <property type="entry name" value="AdoMet_MTases"/>
    <property type="match status" value="1"/>
</dbReference>
<dbReference type="InterPro" id="IPR004114">
    <property type="entry name" value="THUMP_dom"/>
</dbReference>
<dbReference type="FunFam" id="3.40.50.150:FF:000251">
    <property type="entry name" value="Putative RNA methylase"/>
    <property type="match status" value="1"/>
</dbReference>
<evidence type="ECO:0000256" key="11">
    <source>
        <dbReference type="ARBA" id="ARBA00054380"/>
    </source>
</evidence>
<name>L0KWH8_METHD</name>
<accession>L0KWH8</accession>
<dbReference type="Gene3D" id="3.40.50.150">
    <property type="entry name" value="Vaccinia Virus protein VP39"/>
    <property type="match status" value="1"/>
</dbReference>
<evidence type="ECO:0000256" key="3">
    <source>
        <dbReference type="ARBA" id="ARBA00022490"/>
    </source>
</evidence>
<keyword evidence="5 17" id="KW-0489">Methyltransferase</keyword>
<dbReference type="KEGG" id="mhz:Metho_0141"/>
<evidence type="ECO:0000256" key="10">
    <source>
        <dbReference type="ARBA" id="ARBA00051883"/>
    </source>
</evidence>
<dbReference type="PROSITE" id="PS00092">
    <property type="entry name" value="N6_MTASE"/>
    <property type="match status" value="1"/>
</dbReference>
<evidence type="ECO:0000256" key="15">
    <source>
        <dbReference type="PROSITE-ProRule" id="PRU00529"/>
    </source>
</evidence>
<keyword evidence="8" id="KW-0819">tRNA processing</keyword>
<proteinExistence type="inferred from homology"/>